<evidence type="ECO:0000313" key="1">
    <source>
        <dbReference type="EMBL" id="VUC26630.1"/>
    </source>
</evidence>
<protein>
    <submittedName>
        <fullName evidence="1">Uncharacterized protein</fullName>
    </submittedName>
</protein>
<evidence type="ECO:0000313" key="2">
    <source>
        <dbReference type="Proteomes" id="UP000766486"/>
    </source>
</evidence>
<sequence>MTDKYSQLLTVPPRRYQSRFRLRDGVPRVPSPLPRYRVSRLVAARHLLWKRICNATKESNMGRTGGIAHNLDVTTSWLGKEHREERISRGMSKATIKIMLPMSAWNIDSYSTEYLEPSPNSHDPPRSNM</sequence>
<keyword evidence="2" id="KW-1185">Reference proteome</keyword>
<name>A0ABY6U6M6_BIOOC</name>
<comment type="caution">
    <text evidence="1">The sequence shown here is derived from an EMBL/GenBank/DDBJ whole genome shotgun (WGS) entry which is preliminary data.</text>
</comment>
<reference evidence="1 2" key="1">
    <citation type="submission" date="2019-06" db="EMBL/GenBank/DDBJ databases">
        <authorList>
            <person name="Broberg M."/>
        </authorList>
    </citation>
    <scope>NUCLEOTIDE SEQUENCE [LARGE SCALE GENOMIC DNA]</scope>
</reference>
<dbReference type="EMBL" id="CABFNS010000753">
    <property type="protein sequence ID" value="VUC26630.1"/>
    <property type="molecule type" value="Genomic_DNA"/>
</dbReference>
<proteinExistence type="predicted"/>
<organism evidence="1 2">
    <name type="scientific">Bionectria ochroleuca</name>
    <name type="common">Gliocladium roseum</name>
    <dbReference type="NCBI Taxonomy" id="29856"/>
    <lineage>
        <taxon>Eukaryota</taxon>
        <taxon>Fungi</taxon>
        <taxon>Dikarya</taxon>
        <taxon>Ascomycota</taxon>
        <taxon>Pezizomycotina</taxon>
        <taxon>Sordariomycetes</taxon>
        <taxon>Hypocreomycetidae</taxon>
        <taxon>Hypocreales</taxon>
        <taxon>Bionectriaceae</taxon>
        <taxon>Clonostachys</taxon>
    </lineage>
</organism>
<accession>A0ABY6U6M6</accession>
<gene>
    <name evidence="1" type="ORF">CLO192961_LOCUS192687</name>
</gene>
<dbReference type="Proteomes" id="UP000766486">
    <property type="component" value="Unassembled WGS sequence"/>
</dbReference>